<evidence type="ECO:0000313" key="2">
    <source>
        <dbReference type="Proteomes" id="UP000800235"/>
    </source>
</evidence>
<accession>A0A9P4P287</accession>
<dbReference type="EMBL" id="MU007009">
    <property type="protein sequence ID" value="KAF2436929.1"/>
    <property type="molecule type" value="Genomic_DNA"/>
</dbReference>
<dbReference type="Proteomes" id="UP000800235">
    <property type="component" value="Unassembled WGS sequence"/>
</dbReference>
<dbReference type="OrthoDB" id="3553348at2759"/>
<dbReference type="SUPFAM" id="SSF54236">
    <property type="entry name" value="Ubiquitin-like"/>
    <property type="match status" value="1"/>
</dbReference>
<evidence type="ECO:0008006" key="3">
    <source>
        <dbReference type="Google" id="ProtNLM"/>
    </source>
</evidence>
<gene>
    <name evidence="1" type="ORF">EJ08DRAFT_6734</name>
</gene>
<keyword evidence="2" id="KW-1185">Reference proteome</keyword>
<proteinExistence type="predicted"/>
<dbReference type="AlphaFoldDB" id="A0A9P4P287"/>
<reference evidence="1" key="1">
    <citation type="journal article" date="2020" name="Stud. Mycol.">
        <title>101 Dothideomycetes genomes: a test case for predicting lifestyles and emergence of pathogens.</title>
        <authorList>
            <person name="Haridas S."/>
            <person name="Albert R."/>
            <person name="Binder M."/>
            <person name="Bloem J."/>
            <person name="Labutti K."/>
            <person name="Salamov A."/>
            <person name="Andreopoulos B."/>
            <person name="Baker S."/>
            <person name="Barry K."/>
            <person name="Bills G."/>
            <person name="Bluhm B."/>
            <person name="Cannon C."/>
            <person name="Castanera R."/>
            <person name="Culley D."/>
            <person name="Daum C."/>
            <person name="Ezra D."/>
            <person name="Gonzalez J."/>
            <person name="Henrissat B."/>
            <person name="Kuo A."/>
            <person name="Liang C."/>
            <person name="Lipzen A."/>
            <person name="Lutzoni F."/>
            <person name="Magnuson J."/>
            <person name="Mondo S."/>
            <person name="Nolan M."/>
            <person name="Ohm R."/>
            <person name="Pangilinan J."/>
            <person name="Park H.-J."/>
            <person name="Ramirez L."/>
            <person name="Alfaro M."/>
            <person name="Sun H."/>
            <person name="Tritt A."/>
            <person name="Yoshinaga Y."/>
            <person name="Zwiers L.-H."/>
            <person name="Turgeon B."/>
            <person name="Goodwin S."/>
            <person name="Spatafora J."/>
            <person name="Crous P."/>
            <person name="Grigoriev I."/>
        </authorList>
    </citation>
    <scope>NUCLEOTIDE SEQUENCE</scope>
    <source>
        <strain evidence="1">CBS 130266</strain>
    </source>
</reference>
<organism evidence="1 2">
    <name type="scientific">Tothia fuscella</name>
    <dbReference type="NCBI Taxonomy" id="1048955"/>
    <lineage>
        <taxon>Eukaryota</taxon>
        <taxon>Fungi</taxon>
        <taxon>Dikarya</taxon>
        <taxon>Ascomycota</taxon>
        <taxon>Pezizomycotina</taxon>
        <taxon>Dothideomycetes</taxon>
        <taxon>Pleosporomycetidae</taxon>
        <taxon>Venturiales</taxon>
        <taxon>Cylindrosympodiaceae</taxon>
        <taxon>Tothia</taxon>
    </lineage>
</organism>
<evidence type="ECO:0000313" key="1">
    <source>
        <dbReference type="EMBL" id="KAF2436929.1"/>
    </source>
</evidence>
<dbReference type="InterPro" id="IPR029071">
    <property type="entry name" value="Ubiquitin-like_domsf"/>
</dbReference>
<comment type="caution">
    <text evidence="1">The sequence shown here is derived from an EMBL/GenBank/DDBJ whole genome shotgun (WGS) entry which is preliminary data.</text>
</comment>
<protein>
    <recommendedName>
        <fullName evidence="3">Ubiquitin-like domain-containing protein</fullName>
    </recommendedName>
</protein>
<name>A0A9P4P287_9PEZI</name>
<sequence>MDTLPVPAPHLPAYQQLLSSEGIAFLYSQRLSQALIEPAQRAASEYNIVAERAIEELRPLLALKTFTNDEYADKISPTPLMDELWHATILDTQLYVDLQAALKVVLHHRPSGDSMQETSQRTLRLATMKALYHVYFETNPLEAVASRPITHHDIETNPLETVASRPITRNDTVTLTGTKEIIVTPNGKNGWHDLYLLGKDSTTVNALVKAIEAKLGACCTEWRLLYDSQCLNYCGGTLGAYDICDGDIIELVEAQVGC</sequence>